<dbReference type="OMA" id="EMMGSEW"/>
<reference evidence="6 7" key="1">
    <citation type="journal article" date="2014" name="Nat. Commun.">
        <title>Klebsormidium flaccidum genome reveals primary factors for plant terrestrial adaptation.</title>
        <authorList>
            <person name="Hori K."/>
            <person name="Maruyama F."/>
            <person name="Fujisawa T."/>
            <person name="Togashi T."/>
            <person name="Yamamoto N."/>
            <person name="Seo M."/>
            <person name="Sato S."/>
            <person name="Yamada T."/>
            <person name="Mori H."/>
            <person name="Tajima N."/>
            <person name="Moriyama T."/>
            <person name="Ikeuchi M."/>
            <person name="Watanabe M."/>
            <person name="Wada H."/>
            <person name="Kobayashi K."/>
            <person name="Saito M."/>
            <person name="Masuda T."/>
            <person name="Sasaki-Sekimoto Y."/>
            <person name="Mashiguchi K."/>
            <person name="Awai K."/>
            <person name="Shimojima M."/>
            <person name="Masuda S."/>
            <person name="Iwai M."/>
            <person name="Nobusawa T."/>
            <person name="Narise T."/>
            <person name="Kondo S."/>
            <person name="Saito H."/>
            <person name="Sato R."/>
            <person name="Murakawa M."/>
            <person name="Ihara Y."/>
            <person name="Oshima-Yamada Y."/>
            <person name="Ohtaka K."/>
            <person name="Satoh M."/>
            <person name="Sonobe K."/>
            <person name="Ishii M."/>
            <person name="Ohtani R."/>
            <person name="Kanamori-Sato M."/>
            <person name="Honoki R."/>
            <person name="Miyazaki D."/>
            <person name="Mochizuki H."/>
            <person name="Umetsu J."/>
            <person name="Higashi K."/>
            <person name="Shibata D."/>
            <person name="Kamiya Y."/>
            <person name="Sato N."/>
            <person name="Nakamura Y."/>
            <person name="Tabata S."/>
            <person name="Ida S."/>
            <person name="Kurokawa K."/>
            <person name="Ohta H."/>
        </authorList>
    </citation>
    <scope>NUCLEOTIDE SEQUENCE [LARGE SCALE GENOMIC DNA]</scope>
    <source>
        <strain evidence="6 7">NIES-2285</strain>
    </source>
</reference>
<accession>A0A1Y1ISW3</accession>
<evidence type="ECO:0000259" key="5">
    <source>
        <dbReference type="PROSITE" id="PS51292"/>
    </source>
</evidence>
<dbReference type="Proteomes" id="UP000054558">
    <property type="component" value="Unassembled WGS sequence"/>
</dbReference>
<feature type="transmembrane region" description="Helical" evidence="4">
    <location>
        <begin position="240"/>
        <end position="262"/>
    </location>
</feature>
<dbReference type="EMBL" id="DF237825">
    <property type="protein sequence ID" value="GAQ91886.1"/>
    <property type="molecule type" value="Genomic_DNA"/>
</dbReference>
<organism evidence="6 7">
    <name type="scientific">Klebsormidium nitens</name>
    <name type="common">Green alga</name>
    <name type="synonym">Ulothrix nitens</name>
    <dbReference type="NCBI Taxonomy" id="105231"/>
    <lineage>
        <taxon>Eukaryota</taxon>
        <taxon>Viridiplantae</taxon>
        <taxon>Streptophyta</taxon>
        <taxon>Klebsormidiophyceae</taxon>
        <taxon>Klebsormidiales</taxon>
        <taxon>Klebsormidiaceae</taxon>
        <taxon>Klebsormidium</taxon>
    </lineage>
</organism>
<dbReference type="PROSITE" id="PS51292">
    <property type="entry name" value="ZF_RING_CH"/>
    <property type="match status" value="1"/>
</dbReference>
<dbReference type="InterPro" id="IPR011016">
    <property type="entry name" value="Znf_RING-CH"/>
</dbReference>
<keyword evidence="2" id="KW-0863">Zinc-finger</keyword>
<evidence type="ECO:0000256" key="1">
    <source>
        <dbReference type="ARBA" id="ARBA00022723"/>
    </source>
</evidence>
<dbReference type="PANTHER" id="PTHR46347">
    <property type="entry name" value="RING/FYVE/PHD ZINC FINGER SUPERFAMILY PROTEIN"/>
    <property type="match status" value="1"/>
</dbReference>
<dbReference type="STRING" id="105231.A0A1Y1ISW3"/>
<feature type="transmembrane region" description="Helical" evidence="4">
    <location>
        <begin position="126"/>
        <end position="147"/>
    </location>
</feature>
<evidence type="ECO:0000256" key="2">
    <source>
        <dbReference type="ARBA" id="ARBA00022771"/>
    </source>
</evidence>
<evidence type="ECO:0000313" key="6">
    <source>
        <dbReference type="EMBL" id="GAQ91886.1"/>
    </source>
</evidence>
<dbReference type="PANTHER" id="PTHR46347:SF1">
    <property type="entry name" value="RING_FYVE_PHD ZINC FINGER SUPERFAMILY PROTEIN"/>
    <property type="match status" value="1"/>
</dbReference>
<dbReference type="GO" id="GO:0008270">
    <property type="term" value="F:zinc ion binding"/>
    <property type="evidence" value="ECO:0007669"/>
    <property type="project" value="UniProtKB-KW"/>
</dbReference>
<keyword evidence="4" id="KW-0812">Transmembrane</keyword>
<sequence>MPPAGSEIDVDGDRMMLLAKASQRGTAGAESPLVMSRDLEAGASEDMQCRICLESENCHDFIAPCRCKGTQKYVHRECLDQWRAMKEGFAFAHCTECKSPYKLRVHIPEDRRWRVIKFRFFVTRDILLICTVVQLGIIALAYMIYGLDLLGGSSLQKAFWSDKPAAPFYYCCGAGLFFSLLGLFGCCYSLCGSERGHLPDCRNGCPCDCHVLPNVCLWTDCQGLAECGSCAGLGAEGAPLLLVLAVVVVMLFAVAGVFYSFFVATVVVQRVWQKHYHVLAKRLLAKEYVVEDLDEGHAAGETLPPLTAEHVQQLKQLGLL</sequence>
<evidence type="ECO:0000313" key="7">
    <source>
        <dbReference type="Proteomes" id="UP000054558"/>
    </source>
</evidence>
<feature type="transmembrane region" description="Helical" evidence="4">
    <location>
        <begin position="167"/>
        <end position="190"/>
    </location>
</feature>
<dbReference type="CDD" id="cd16495">
    <property type="entry name" value="RING_CH-C4HC3_MARCH"/>
    <property type="match status" value="1"/>
</dbReference>
<gene>
    <name evidence="6" type="ORF">KFL_008760020</name>
</gene>
<keyword evidence="4" id="KW-1133">Transmembrane helix</keyword>
<dbReference type="SMART" id="SM00744">
    <property type="entry name" value="RINGv"/>
    <property type="match status" value="1"/>
</dbReference>
<keyword evidence="7" id="KW-1185">Reference proteome</keyword>
<feature type="domain" description="RING-CH-type" evidence="5">
    <location>
        <begin position="41"/>
        <end position="104"/>
    </location>
</feature>
<keyword evidence="1" id="KW-0479">Metal-binding</keyword>
<dbReference type="OrthoDB" id="264354at2759"/>
<dbReference type="Pfam" id="PF12906">
    <property type="entry name" value="RINGv"/>
    <property type="match status" value="1"/>
</dbReference>
<proteinExistence type="predicted"/>
<evidence type="ECO:0000256" key="3">
    <source>
        <dbReference type="ARBA" id="ARBA00022833"/>
    </source>
</evidence>
<name>A0A1Y1ISW3_KLENI</name>
<dbReference type="InterPro" id="IPR013083">
    <property type="entry name" value="Znf_RING/FYVE/PHD"/>
</dbReference>
<keyword evidence="3" id="KW-0862">Zinc</keyword>
<evidence type="ECO:0000256" key="4">
    <source>
        <dbReference type="SAM" id="Phobius"/>
    </source>
</evidence>
<protein>
    <recommendedName>
        <fullName evidence="5">RING-CH-type domain-containing protein</fullName>
    </recommendedName>
</protein>
<dbReference type="AlphaFoldDB" id="A0A1Y1ISW3"/>
<keyword evidence="4" id="KW-0472">Membrane</keyword>
<dbReference type="Gene3D" id="3.30.40.10">
    <property type="entry name" value="Zinc/RING finger domain, C3HC4 (zinc finger)"/>
    <property type="match status" value="1"/>
</dbReference>
<dbReference type="SUPFAM" id="SSF57850">
    <property type="entry name" value="RING/U-box"/>
    <property type="match status" value="1"/>
</dbReference>